<dbReference type="AlphaFoldDB" id="A0A6A6BUD4"/>
<sequence>MGDAAPIADLPEGPPDAPVFPADGLQARVAQINAIPLSGRLNIPTAKLERRLTIHDVWLQDHRPGLVAESESHQPVPSSAAPLRNHGIHVHIRPDDTSLRDLLPLVAGYVNLSDVNQLGFLWRAFLRPFDAYYEAKK</sequence>
<dbReference type="GeneID" id="54563487"/>
<accession>A0A6A6BUD4</accession>
<proteinExistence type="predicted"/>
<evidence type="ECO:0000313" key="1">
    <source>
        <dbReference type="EMBL" id="KAF2158295.1"/>
    </source>
</evidence>
<feature type="non-terminal residue" evidence="1">
    <location>
        <position position="137"/>
    </location>
</feature>
<organism evidence="1 2">
    <name type="scientific">Zasmidium cellare ATCC 36951</name>
    <dbReference type="NCBI Taxonomy" id="1080233"/>
    <lineage>
        <taxon>Eukaryota</taxon>
        <taxon>Fungi</taxon>
        <taxon>Dikarya</taxon>
        <taxon>Ascomycota</taxon>
        <taxon>Pezizomycotina</taxon>
        <taxon>Dothideomycetes</taxon>
        <taxon>Dothideomycetidae</taxon>
        <taxon>Mycosphaerellales</taxon>
        <taxon>Mycosphaerellaceae</taxon>
        <taxon>Zasmidium</taxon>
    </lineage>
</organism>
<dbReference type="EMBL" id="ML993739">
    <property type="protein sequence ID" value="KAF2158295.1"/>
    <property type="molecule type" value="Genomic_DNA"/>
</dbReference>
<evidence type="ECO:0000313" key="2">
    <source>
        <dbReference type="Proteomes" id="UP000799537"/>
    </source>
</evidence>
<keyword evidence="2" id="KW-1185">Reference proteome</keyword>
<gene>
    <name evidence="1" type="ORF">M409DRAFT_31191</name>
</gene>
<dbReference type="Proteomes" id="UP000799537">
    <property type="component" value="Unassembled WGS sequence"/>
</dbReference>
<dbReference type="RefSeq" id="XP_033659184.1">
    <property type="nucleotide sequence ID" value="XM_033810215.1"/>
</dbReference>
<protein>
    <submittedName>
        <fullName evidence="1">Uncharacterized protein</fullName>
    </submittedName>
</protein>
<reference evidence="1" key="1">
    <citation type="journal article" date="2020" name="Stud. Mycol.">
        <title>101 Dothideomycetes genomes: a test case for predicting lifestyles and emergence of pathogens.</title>
        <authorList>
            <person name="Haridas S."/>
            <person name="Albert R."/>
            <person name="Binder M."/>
            <person name="Bloem J."/>
            <person name="Labutti K."/>
            <person name="Salamov A."/>
            <person name="Andreopoulos B."/>
            <person name="Baker S."/>
            <person name="Barry K."/>
            <person name="Bills G."/>
            <person name="Bluhm B."/>
            <person name="Cannon C."/>
            <person name="Castanera R."/>
            <person name="Culley D."/>
            <person name="Daum C."/>
            <person name="Ezra D."/>
            <person name="Gonzalez J."/>
            <person name="Henrissat B."/>
            <person name="Kuo A."/>
            <person name="Liang C."/>
            <person name="Lipzen A."/>
            <person name="Lutzoni F."/>
            <person name="Magnuson J."/>
            <person name="Mondo S."/>
            <person name="Nolan M."/>
            <person name="Ohm R."/>
            <person name="Pangilinan J."/>
            <person name="Park H.-J."/>
            <person name="Ramirez L."/>
            <person name="Alfaro M."/>
            <person name="Sun H."/>
            <person name="Tritt A."/>
            <person name="Yoshinaga Y."/>
            <person name="Zwiers L.-H."/>
            <person name="Turgeon B."/>
            <person name="Goodwin S."/>
            <person name="Spatafora J."/>
            <person name="Crous P."/>
            <person name="Grigoriev I."/>
        </authorList>
    </citation>
    <scope>NUCLEOTIDE SEQUENCE</scope>
    <source>
        <strain evidence="1">ATCC 36951</strain>
    </source>
</reference>
<name>A0A6A6BUD4_ZASCE</name>